<dbReference type="InterPro" id="IPR013083">
    <property type="entry name" value="Znf_RING/FYVE/PHD"/>
</dbReference>
<dbReference type="Pfam" id="PF26084">
    <property type="entry name" value="PWI_Topors"/>
    <property type="match status" value="2"/>
</dbReference>
<organism evidence="12 13">
    <name type="scientific">Phrynocephalus forsythii</name>
    <dbReference type="NCBI Taxonomy" id="171643"/>
    <lineage>
        <taxon>Eukaryota</taxon>
        <taxon>Metazoa</taxon>
        <taxon>Chordata</taxon>
        <taxon>Craniata</taxon>
        <taxon>Vertebrata</taxon>
        <taxon>Euteleostomi</taxon>
        <taxon>Lepidosauria</taxon>
        <taxon>Squamata</taxon>
        <taxon>Bifurcata</taxon>
        <taxon>Unidentata</taxon>
        <taxon>Episquamata</taxon>
        <taxon>Toxicofera</taxon>
        <taxon>Iguania</taxon>
        <taxon>Acrodonta</taxon>
        <taxon>Agamidae</taxon>
        <taxon>Agaminae</taxon>
        <taxon>Phrynocephalus</taxon>
    </lineage>
</organism>
<dbReference type="PANTHER" id="PTHR46077">
    <property type="entry name" value="E3 UBIQUITIN-PROTEIN LIGASE TOPORS"/>
    <property type="match status" value="1"/>
</dbReference>
<feature type="compositionally biased region" description="Acidic residues" evidence="10">
    <location>
        <begin position="169"/>
        <end position="193"/>
    </location>
</feature>
<evidence type="ECO:0000256" key="4">
    <source>
        <dbReference type="ARBA" id="ARBA00022723"/>
    </source>
</evidence>
<name>A0A9Q0Y0T9_9SAUR</name>
<sequence>MEDLVRQLGISRPFHPGGISLGQIREQVTIKFRRALYQSGVRVRNVQSGGFYRDISADFFHRNPVRLNRLVPWLKRELRVLCGTNSSVINNVQHAILNNITIYDLDSQAFADIIQPHLHRFTNHFLHEFINFARSPFNIKAYDWRASYVLPFPSCEDMFHVLFATSSSEEGDEEEGEGGETEDSEESEGDEGESVASHEEETWDAEIQRSTSSNSDHTEDEYFLPAGSSDGEPARSTDNRHDFSQADVHLDMYNRHYPLHKYIFQQLEENTSMVCKSSPMHTVNAQQNVEDDEDGDEELVDELETLRGHNFGQGAHSSASSVLFSVGQLSSSNQRHNGLQFPFQEEEEETEHMDQTPLREQDEATTKAVHPKGEDFFFIDMLQPHTGDILVIEHIELKPTETNNPGELSRQAEGTASSTEGNSSTYAAPSNFATKPDGWFLWAKEPSAEIHSTTKKNYLEEIMSPLHKEVKPTAGLRAMGRSSFIKIIPMDTIKHSKCAICLERIQDVTYLNPCKHRFCFDCVQTWSRKKVVCPVCKQHFHSFFHSVGGKGAPYEYLLPLKDSPLSHSRSNEGHASASSERWSLPPDNGIVDGDIAGKHTQKEKEICQLMRHFTVTKRPSKGAVISLGKFKAQAVLHFRRALYLAGILVQSAQNPGFSRLASAEHFAQNPSCFDRLIPWLRRELKVLCGNQRPLVHTLQGFILKNMTQYDLQSKKFEALLQPYLCQFTTHFVHELTSFAQSPYSMKKYDWHALYECPPLLREEPNPLISSASSDNECPQTTTDDQGGKVTSNPDDRKQGSLQSFSEKDLTALCAAADHPIHSKNEDNNLEDLSDSDPEQEVHGADVFTKNKLHVLQLNKKAHPTESFCHSQMLQYMKENEDTGELYPVQTHYSKELEAYKSSSNMLASGDYVALNCNCSNAAEIDSTQILLKQDASKWQCLDFPTNHFRTSSERMSSSPGGRIVFEIDGPRGAECNFEKGYTAPKERPGRRSRRRHPHEGRGFGNYTRGGRIRREQRKTSSDGSLLCKTALSLRSENIVARDMSKGKTQKPHHSRKLRSKDYECSRDRVYREPNWKHVYYRQDCKRYGCKELQGSKGETTRVSSPKPLGRSRVNPSFSPEGKLLIDQGSISKGEDHYLERCQNVGRPKGKFVIVEQDRRPYEKLGVKRKNKS</sequence>
<evidence type="ECO:0000256" key="10">
    <source>
        <dbReference type="SAM" id="MobiDB-lite"/>
    </source>
</evidence>
<dbReference type="PROSITE" id="PS00518">
    <property type="entry name" value="ZF_RING_1"/>
    <property type="match status" value="1"/>
</dbReference>
<keyword evidence="6" id="KW-0862">Zinc</keyword>
<dbReference type="InterPro" id="IPR058745">
    <property type="entry name" value="PWI_Topors"/>
</dbReference>
<dbReference type="AlphaFoldDB" id="A0A9Q0Y0T9"/>
<keyword evidence="3" id="KW-0808">Transferase</keyword>
<dbReference type="GO" id="GO:0008270">
    <property type="term" value="F:zinc ion binding"/>
    <property type="evidence" value="ECO:0007669"/>
    <property type="project" value="UniProtKB-KW"/>
</dbReference>
<dbReference type="InterPro" id="IPR018957">
    <property type="entry name" value="Znf_C3HC4_RING-type"/>
</dbReference>
<dbReference type="EC" id="2.3.2.27" evidence="2"/>
<feature type="region of interest" description="Disordered" evidence="10">
    <location>
        <begin position="400"/>
        <end position="430"/>
    </location>
</feature>
<dbReference type="Pfam" id="PF00097">
    <property type="entry name" value="zf-C3HC4"/>
    <property type="match status" value="1"/>
</dbReference>
<dbReference type="CDD" id="cd16574">
    <property type="entry name" value="RING-HC_Topors"/>
    <property type="match status" value="1"/>
</dbReference>
<dbReference type="Proteomes" id="UP001142489">
    <property type="component" value="Unassembled WGS sequence"/>
</dbReference>
<dbReference type="InterPro" id="IPR058746">
    <property type="entry name" value="Znf_RING-type_Topors"/>
</dbReference>
<dbReference type="PANTHER" id="PTHR46077:SF1">
    <property type="entry name" value="TOP1 BINDING ARGININE_SERINE RICH PROTEIN, E3 UBIQUITIN LIGASE"/>
    <property type="match status" value="1"/>
</dbReference>
<dbReference type="InterPro" id="IPR001841">
    <property type="entry name" value="Znf_RING"/>
</dbReference>
<dbReference type="Gene3D" id="3.30.40.10">
    <property type="entry name" value="Zinc/RING finger domain, C3HC4 (zinc finger)"/>
    <property type="match status" value="1"/>
</dbReference>
<evidence type="ECO:0000313" key="13">
    <source>
        <dbReference type="Proteomes" id="UP001142489"/>
    </source>
</evidence>
<proteinExistence type="predicted"/>
<evidence type="ECO:0000256" key="9">
    <source>
        <dbReference type="PROSITE-ProRule" id="PRU00175"/>
    </source>
</evidence>
<dbReference type="PROSITE" id="PS50089">
    <property type="entry name" value="ZF_RING_2"/>
    <property type="match status" value="1"/>
</dbReference>
<feature type="region of interest" description="Disordered" evidence="10">
    <location>
        <begin position="820"/>
        <end position="840"/>
    </location>
</feature>
<evidence type="ECO:0000256" key="7">
    <source>
        <dbReference type="ARBA" id="ARBA00023015"/>
    </source>
</evidence>
<evidence type="ECO:0000256" key="1">
    <source>
        <dbReference type="ARBA" id="ARBA00000900"/>
    </source>
</evidence>
<dbReference type="SMART" id="SM00184">
    <property type="entry name" value="RING"/>
    <property type="match status" value="1"/>
</dbReference>
<feature type="compositionally biased region" description="Acidic residues" evidence="10">
    <location>
        <begin position="827"/>
        <end position="838"/>
    </location>
</feature>
<evidence type="ECO:0000256" key="8">
    <source>
        <dbReference type="ARBA" id="ARBA00023163"/>
    </source>
</evidence>
<dbReference type="OrthoDB" id="21204at2759"/>
<feature type="compositionally biased region" description="Polar residues" evidence="10">
    <location>
        <begin position="767"/>
        <end position="792"/>
    </location>
</feature>
<evidence type="ECO:0000313" key="12">
    <source>
        <dbReference type="EMBL" id="KAJ7335351.1"/>
    </source>
</evidence>
<dbReference type="InterPro" id="IPR017907">
    <property type="entry name" value="Znf_RING_CS"/>
</dbReference>
<feature type="region of interest" description="Disordered" evidence="10">
    <location>
        <begin position="167"/>
        <end position="240"/>
    </location>
</feature>
<evidence type="ECO:0000259" key="11">
    <source>
        <dbReference type="PROSITE" id="PS50089"/>
    </source>
</evidence>
<accession>A0A9Q0Y0T9</accession>
<reference evidence="12" key="1">
    <citation type="journal article" date="2023" name="DNA Res.">
        <title>Chromosome-level genome assembly of Phrynocephalus forsythii using third-generation DNA sequencing and Hi-C analysis.</title>
        <authorList>
            <person name="Qi Y."/>
            <person name="Zhao W."/>
            <person name="Zhao Y."/>
            <person name="Niu C."/>
            <person name="Cao S."/>
            <person name="Zhang Y."/>
        </authorList>
    </citation>
    <scope>NUCLEOTIDE SEQUENCE</scope>
    <source>
        <tissue evidence="12">Muscle</tissue>
    </source>
</reference>
<keyword evidence="13" id="KW-1185">Reference proteome</keyword>
<keyword evidence="4" id="KW-0479">Metal-binding</keyword>
<keyword evidence="8" id="KW-0804">Transcription</keyword>
<evidence type="ECO:0000256" key="6">
    <source>
        <dbReference type="ARBA" id="ARBA00022833"/>
    </source>
</evidence>
<dbReference type="GO" id="GO:0000209">
    <property type="term" value="P:protein polyubiquitination"/>
    <property type="evidence" value="ECO:0007669"/>
    <property type="project" value="TreeGrafter"/>
</dbReference>
<dbReference type="GO" id="GO:0061630">
    <property type="term" value="F:ubiquitin protein ligase activity"/>
    <property type="evidence" value="ECO:0007669"/>
    <property type="project" value="UniProtKB-EC"/>
</dbReference>
<comment type="caution">
    <text evidence="12">The sequence shown here is derived from an EMBL/GenBank/DDBJ whole genome shotgun (WGS) entry which is preliminary data.</text>
</comment>
<protein>
    <recommendedName>
        <fullName evidence="2">RING-type E3 ubiquitin transferase</fullName>
        <ecNumber evidence="2">2.3.2.27</ecNumber>
    </recommendedName>
</protein>
<comment type="catalytic activity">
    <reaction evidence="1">
        <text>S-ubiquitinyl-[E2 ubiquitin-conjugating enzyme]-L-cysteine + [acceptor protein]-L-lysine = [E2 ubiquitin-conjugating enzyme]-L-cysteine + N(6)-ubiquitinyl-[acceptor protein]-L-lysine.</text>
        <dbReference type="EC" id="2.3.2.27"/>
    </reaction>
</comment>
<gene>
    <name evidence="12" type="ORF">JRQ81_013292</name>
</gene>
<feature type="region of interest" description="Disordered" evidence="10">
    <location>
        <begin position="764"/>
        <end position="800"/>
    </location>
</feature>
<feature type="region of interest" description="Disordered" evidence="10">
    <location>
        <begin position="1095"/>
        <end position="1122"/>
    </location>
</feature>
<dbReference type="SUPFAM" id="SSF57850">
    <property type="entry name" value="RING/U-box"/>
    <property type="match status" value="1"/>
</dbReference>
<evidence type="ECO:0000256" key="5">
    <source>
        <dbReference type="ARBA" id="ARBA00022771"/>
    </source>
</evidence>
<dbReference type="GO" id="GO:0006513">
    <property type="term" value="P:protein monoubiquitination"/>
    <property type="evidence" value="ECO:0007669"/>
    <property type="project" value="TreeGrafter"/>
</dbReference>
<feature type="domain" description="RING-type" evidence="11">
    <location>
        <begin position="498"/>
        <end position="537"/>
    </location>
</feature>
<feature type="region of interest" description="Disordered" evidence="10">
    <location>
        <begin position="976"/>
        <end position="1023"/>
    </location>
</feature>
<evidence type="ECO:0000256" key="3">
    <source>
        <dbReference type="ARBA" id="ARBA00022679"/>
    </source>
</evidence>
<keyword evidence="7" id="KW-0805">Transcription regulation</keyword>
<evidence type="ECO:0000256" key="2">
    <source>
        <dbReference type="ARBA" id="ARBA00012483"/>
    </source>
</evidence>
<dbReference type="EMBL" id="JAPFRF010000004">
    <property type="protein sequence ID" value="KAJ7335351.1"/>
    <property type="molecule type" value="Genomic_DNA"/>
</dbReference>
<keyword evidence="5 9" id="KW-0863">Zinc-finger</keyword>